<reference evidence="1" key="1">
    <citation type="submission" date="2021-05" db="EMBL/GenBank/DDBJ databases">
        <authorList>
            <person name="Alioto T."/>
            <person name="Alioto T."/>
            <person name="Gomez Garrido J."/>
        </authorList>
    </citation>
    <scope>NUCLEOTIDE SEQUENCE</scope>
</reference>
<name>A0A8D8CAI5_CULPI</name>
<organism evidence="1">
    <name type="scientific">Culex pipiens</name>
    <name type="common">House mosquito</name>
    <dbReference type="NCBI Taxonomy" id="7175"/>
    <lineage>
        <taxon>Eukaryota</taxon>
        <taxon>Metazoa</taxon>
        <taxon>Ecdysozoa</taxon>
        <taxon>Arthropoda</taxon>
        <taxon>Hexapoda</taxon>
        <taxon>Insecta</taxon>
        <taxon>Pterygota</taxon>
        <taxon>Neoptera</taxon>
        <taxon>Endopterygota</taxon>
        <taxon>Diptera</taxon>
        <taxon>Nematocera</taxon>
        <taxon>Culicoidea</taxon>
        <taxon>Culicidae</taxon>
        <taxon>Culicinae</taxon>
        <taxon>Culicini</taxon>
        <taxon>Culex</taxon>
        <taxon>Culex</taxon>
    </lineage>
</organism>
<sequence>MVQHLATFRGCFVELKRQRKRILCFLFLSFQVANLERSQRSWINGRFRRGHLLRPLVLFNLLDGKAPPGRLILVAFVADRSAGFLRQDRQMPLVLERHHQAGHVLQIWHEERF</sequence>
<protein>
    <submittedName>
        <fullName evidence="1">(northern house mosquito) hypothetical protein</fullName>
    </submittedName>
</protein>
<proteinExistence type="predicted"/>
<dbReference type="AlphaFoldDB" id="A0A8D8CAI5"/>
<dbReference type="EMBL" id="HBUE01112349">
    <property type="protein sequence ID" value="CAG6489348.1"/>
    <property type="molecule type" value="Transcribed_RNA"/>
</dbReference>
<accession>A0A8D8CAI5</accession>
<evidence type="ECO:0000313" key="1">
    <source>
        <dbReference type="EMBL" id="CAG6489348.1"/>
    </source>
</evidence>